<evidence type="ECO:0000313" key="10">
    <source>
        <dbReference type="Proteomes" id="UP001063166"/>
    </source>
</evidence>
<dbReference type="InterPro" id="IPR016939">
    <property type="entry name" value="Ribosomal_mS23_fun"/>
</dbReference>
<evidence type="ECO:0000256" key="3">
    <source>
        <dbReference type="ARBA" id="ARBA00022980"/>
    </source>
</evidence>
<protein>
    <recommendedName>
        <fullName evidence="6">Small ribosomal subunit protein mS23</fullName>
    </recommendedName>
    <alternativeName>
        <fullName evidence="7">37S ribosomal protein S25, mitochondrial</fullName>
    </alternativeName>
</protein>
<dbReference type="GO" id="GO:0003735">
    <property type="term" value="F:structural constituent of ribosome"/>
    <property type="evidence" value="ECO:0007669"/>
    <property type="project" value="InterPro"/>
</dbReference>
<organism evidence="9 10">
    <name type="scientific">Lyophyllum shimeji</name>
    <name type="common">Hon-shimeji</name>
    <name type="synonym">Tricholoma shimeji</name>
    <dbReference type="NCBI Taxonomy" id="47721"/>
    <lineage>
        <taxon>Eukaryota</taxon>
        <taxon>Fungi</taxon>
        <taxon>Dikarya</taxon>
        <taxon>Basidiomycota</taxon>
        <taxon>Agaricomycotina</taxon>
        <taxon>Agaricomycetes</taxon>
        <taxon>Agaricomycetidae</taxon>
        <taxon>Agaricales</taxon>
        <taxon>Tricholomatineae</taxon>
        <taxon>Lyophyllaceae</taxon>
        <taxon>Lyophyllum</taxon>
    </lineage>
</organism>
<keyword evidence="3 9" id="KW-0689">Ribosomal protein</keyword>
<dbReference type="PANTHER" id="PTHR37799:SF1">
    <property type="entry name" value="SMALL RIBOSOMAL SUBUNIT PROTEIN MS23"/>
    <property type="match status" value="1"/>
</dbReference>
<feature type="compositionally biased region" description="Pro residues" evidence="8">
    <location>
        <begin position="20"/>
        <end position="32"/>
    </location>
</feature>
<dbReference type="OrthoDB" id="5542239at2759"/>
<sequence>MRGDYIKKQPAWYQAVLDHPPLPLPPKAPPPRTAYDQPTTTPQTSRPKPYDPKPVPIAYLEDKIRRQFFRDHPFEAFRPTTLVESAHIENAHPIQGKDWTRLRQRGRNPSPEDAIRFALNLHEHHNQPLAEAYKTAVAQFRALRSEHYVATTFAVMEAEYLGAVFSRGEIAHAFEKEKRGLDTFERREELDEGAIAARKRWKAVVERTEGVKEWTKGEEYVRLWKEGVRPTYAPLLTRPLTQPEELTPEQIAMSPDFVGIQRA</sequence>
<keyword evidence="10" id="KW-1185">Reference proteome</keyword>
<comment type="subcellular location">
    <subcellularLocation>
        <location evidence="1">Mitochondrion</location>
    </subcellularLocation>
</comment>
<evidence type="ECO:0000256" key="6">
    <source>
        <dbReference type="ARBA" id="ARBA00035137"/>
    </source>
</evidence>
<evidence type="ECO:0000313" key="9">
    <source>
        <dbReference type="EMBL" id="GLB35963.1"/>
    </source>
</evidence>
<reference evidence="9" key="1">
    <citation type="submission" date="2022-07" db="EMBL/GenBank/DDBJ databases">
        <title>The genome of Lyophyllum shimeji provides insight into the initial evolution of ectomycorrhizal fungal genome.</title>
        <authorList>
            <person name="Kobayashi Y."/>
            <person name="Shibata T."/>
            <person name="Hirakawa H."/>
            <person name="Shigenobu S."/>
            <person name="Nishiyama T."/>
            <person name="Yamada A."/>
            <person name="Hasebe M."/>
            <person name="Kawaguchi M."/>
        </authorList>
    </citation>
    <scope>NUCLEOTIDE SEQUENCE</scope>
    <source>
        <strain evidence="9">AT787</strain>
    </source>
</reference>
<evidence type="ECO:0000256" key="5">
    <source>
        <dbReference type="ARBA" id="ARBA00023274"/>
    </source>
</evidence>
<dbReference type="GO" id="GO:0005763">
    <property type="term" value="C:mitochondrial small ribosomal subunit"/>
    <property type="evidence" value="ECO:0007669"/>
    <property type="project" value="InterPro"/>
</dbReference>
<feature type="compositionally biased region" description="Polar residues" evidence="8">
    <location>
        <begin position="36"/>
        <end position="46"/>
    </location>
</feature>
<proteinExistence type="inferred from homology"/>
<name>A0A9P3UJS8_LYOSH</name>
<feature type="region of interest" description="Disordered" evidence="8">
    <location>
        <begin position="17"/>
        <end position="53"/>
    </location>
</feature>
<evidence type="ECO:0000256" key="7">
    <source>
        <dbReference type="ARBA" id="ARBA00035421"/>
    </source>
</evidence>
<evidence type="ECO:0000256" key="4">
    <source>
        <dbReference type="ARBA" id="ARBA00023128"/>
    </source>
</evidence>
<keyword evidence="4" id="KW-0496">Mitochondrion</keyword>
<dbReference type="EMBL" id="BRPK01000003">
    <property type="protein sequence ID" value="GLB35963.1"/>
    <property type="molecule type" value="Genomic_DNA"/>
</dbReference>
<dbReference type="AlphaFoldDB" id="A0A9P3UJS8"/>
<keyword evidence="5" id="KW-0687">Ribonucleoprotein</keyword>
<dbReference type="PANTHER" id="PTHR37799">
    <property type="entry name" value="37S RIBOSOMAL PROTEIN S25, MITOCHONDRIAL"/>
    <property type="match status" value="1"/>
</dbReference>
<evidence type="ECO:0000256" key="2">
    <source>
        <dbReference type="ARBA" id="ARBA00009864"/>
    </source>
</evidence>
<comment type="caution">
    <text evidence="9">The sequence shown here is derived from an EMBL/GenBank/DDBJ whole genome shotgun (WGS) entry which is preliminary data.</text>
</comment>
<accession>A0A9P3UJS8</accession>
<evidence type="ECO:0000256" key="8">
    <source>
        <dbReference type="SAM" id="MobiDB-lite"/>
    </source>
</evidence>
<comment type="similarity">
    <text evidence="2">Belongs to the mitochondrion-specific ribosomal protein mS23 family.</text>
</comment>
<gene>
    <name evidence="9" type="primary">RSM25</name>
    <name evidence="9" type="ORF">LshimejAT787_0302510</name>
</gene>
<dbReference type="Proteomes" id="UP001063166">
    <property type="component" value="Unassembled WGS sequence"/>
</dbReference>
<evidence type="ECO:0000256" key="1">
    <source>
        <dbReference type="ARBA" id="ARBA00004173"/>
    </source>
</evidence>
<dbReference type="Pfam" id="PF13741">
    <property type="entry name" value="MRP-S25"/>
    <property type="match status" value="1"/>
</dbReference>